<dbReference type="SUPFAM" id="SSF49452">
    <property type="entry name" value="Starch-binding domain-like"/>
    <property type="match status" value="1"/>
</dbReference>
<dbReference type="InterPro" id="IPR007372">
    <property type="entry name" value="Lipid/polyisoprenoid-bd_YceI"/>
</dbReference>
<dbReference type="PANTHER" id="PTHR34406">
    <property type="entry name" value="PROTEIN YCEI"/>
    <property type="match status" value="1"/>
</dbReference>
<proteinExistence type="inferred from homology"/>
<evidence type="ECO:0000256" key="1">
    <source>
        <dbReference type="ARBA" id="ARBA00008812"/>
    </source>
</evidence>
<evidence type="ECO:0000313" key="3">
    <source>
        <dbReference type="EMBL" id="SFN77226.1"/>
    </source>
</evidence>
<dbReference type="GO" id="GO:0030246">
    <property type="term" value="F:carbohydrate binding"/>
    <property type="evidence" value="ECO:0007669"/>
    <property type="project" value="InterPro"/>
</dbReference>
<dbReference type="Pfam" id="PF13620">
    <property type="entry name" value="CarboxypepD_reg"/>
    <property type="match status" value="1"/>
</dbReference>
<dbReference type="SMART" id="SM00867">
    <property type="entry name" value="YceI"/>
    <property type="match status" value="1"/>
</dbReference>
<dbReference type="InterPro" id="IPR036761">
    <property type="entry name" value="TTHA0802/YceI-like_sf"/>
</dbReference>
<dbReference type="PANTHER" id="PTHR34406:SF1">
    <property type="entry name" value="PROTEIN YCEI"/>
    <property type="match status" value="1"/>
</dbReference>
<evidence type="ECO:0000259" key="2">
    <source>
        <dbReference type="SMART" id="SM00867"/>
    </source>
</evidence>
<dbReference type="AlphaFoldDB" id="A0A1I5BRA3"/>
<feature type="domain" description="Lipid/polyisoprenoid-binding YceI-like" evidence="2">
    <location>
        <begin position="95"/>
        <end position="263"/>
    </location>
</feature>
<keyword evidence="4" id="KW-1185">Reference proteome</keyword>
<evidence type="ECO:0000313" key="4">
    <source>
        <dbReference type="Proteomes" id="UP000199614"/>
    </source>
</evidence>
<dbReference type="Gene3D" id="2.60.40.1120">
    <property type="entry name" value="Carboxypeptidase-like, regulatory domain"/>
    <property type="match status" value="1"/>
</dbReference>
<sequence length="267" mass="27832">MSELYGRLSSPDGWPVAGGTVTVMDGTGMQKGRAASRADGGFSIGGLAAGPHTVVVAAPGHEPSARSVVLNGTGVDLGRFELPRAGGVVLPAPGTWRIDSRHSSIRATALHLGMSRIHGRLRQFSGRLEVTDPFEASRVDVAIDAGSVDSDDPDRDAHLRAPDFLDVGTHPSIGYTGSGLTRHDVTHWTVHGTLSLKGVSAPVDLAVTYGGSGPDPWGGTRAAFTATTEVSRDEFAIDWNQSVLAGVLAVGRTLRIDIDIQAVLDEG</sequence>
<gene>
    <name evidence="3" type="ORF">SAMN05216207_102110</name>
</gene>
<dbReference type="OrthoDB" id="9811006at2"/>
<dbReference type="RefSeq" id="WP_093346558.1">
    <property type="nucleotide sequence ID" value="NZ_FOUY01000021.1"/>
</dbReference>
<dbReference type="STRING" id="260086.SAMN05216207_102110"/>
<dbReference type="Proteomes" id="UP000199614">
    <property type="component" value="Unassembled WGS sequence"/>
</dbReference>
<name>A0A1I5BRA3_PSUAM</name>
<accession>A0A1I5BRA3</accession>
<reference evidence="3 4" key="1">
    <citation type="submission" date="2016-10" db="EMBL/GenBank/DDBJ databases">
        <authorList>
            <person name="de Groot N.N."/>
        </authorList>
    </citation>
    <scope>NUCLEOTIDE SEQUENCE [LARGE SCALE GENOMIC DNA]</scope>
    <source>
        <strain evidence="3 4">CGMCC 4.1877</strain>
    </source>
</reference>
<comment type="similarity">
    <text evidence="1">Belongs to the UPF0312 family.</text>
</comment>
<dbReference type="InterPro" id="IPR013784">
    <property type="entry name" value="Carb-bd-like_fold"/>
</dbReference>
<organism evidence="3 4">
    <name type="scientific">Pseudonocardia ammonioxydans</name>
    <dbReference type="NCBI Taxonomy" id="260086"/>
    <lineage>
        <taxon>Bacteria</taxon>
        <taxon>Bacillati</taxon>
        <taxon>Actinomycetota</taxon>
        <taxon>Actinomycetes</taxon>
        <taxon>Pseudonocardiales</taxon>
        <taxon>Pseudonocardiaceae</taxon>
        <taxon>Pseudonocardia</taxon>
    </lineage>
</organism>
<protein>
    <submittedName>
        <fullName evidence="3">Polyisoprenoid-binding protein YceI</fullName>
    </submittedName>
</protein>
<dbReference type="Pfam" id="PF04264">
    <property type="entry name" value="YceI"/>
    <property type="match status" value="1"/>
</dbReference>
<dbReference type="SUPFAM" id="SSF101874">
    <property type="entry name" value="YceI-like"/>
    <property type="match status" value="1"/>
</dbReference>
<dbReference type="Gene3D" id="2.40.128.110">
    <property type="entry name" value="Lipid/polyisoprenoid-binding, YceI-like"/>
    <property type="match status" value="1"/>
</dbReference>
<dbReference type="EMBL" id="FOUY01000021">
    <property type="protein sequence ID" value="SFN77226.1"/>
    <property type="molecule type" value="Genomic_DNA"/>
</dbReference>